<dbReference type="PANTHER" id="PTHR31111">
    <property type="entry name" value="BNAA05G37150D PROTEIN-RELATED"/>
    <property type="match status" value="1"/>
</dbReference>
<dbReference type="SMART" id="SM00256">
    <property type="entry name" value="FBOX"/>
    <property type="match status" value="1"/>
</dbReference>
<dbReference type="CDD" id="cd22157">
    <property type="entry name" value="F-box_AtFBW1-like"/>
    <property type="match status" value="1"/>
</dbReference>
<accession>A0A654FI96</accession>
<name>A0A654FI96_ARATH</name>
<dbReference type="Pfam" id="PF00646">
    <property type="entry name" value="F-box"/>
    <property type="match status" value="1"/>
</dbReference>
<dbReference type="InterPro" id="IPR036047">
    <property type="entry name" value="F-box-like_dom_sf"/>
</dbReference>
<dbReference type="Proteomes" id="UP000426265">
    <property type="component" value="Unassembled WGS sequence"/>
</dbReference>
<evidence type="ECO:0000259" key="1">
    <source>
        <dbReference type="SMART" id="SM00256"/>
    </source>
</evidence>
<organism evidence="2 3">
    <name type="scientific">Arabidopsis thaliana</name>
    <name type="common">Mouse-ear cress</name>
    <dbReference type="NCBI Taxonomy" id="3702"/>
    <lineage>
        <taxon>Eukaryota</taxon>
        <taxon>Viridiplantae</taxon>
        <taxon>Streptophyta</taxon>
        <taxon>Embryophyta</taxon>
        <taxon>Tracheophyta</taxon>
        <taxon>Spermatophyta</taxon>
        <taxon>Magnoliopsida</taxon>
        <taxon>eudicotyledons</taxon>
        <taxon>Gunneridae</taxon>
        <taxon>Pentapetalae</taxon>
        <taxon>rosids</taxon>
        <taxon>malvids</taxon>
        <taxon>Brassicales</taxon>
        <taxon>Brassicaceae</taxon>
        <taxon>Camelineae</taxon>
        <taxon>Arabidopsis</taxon>
    </lineage>
</organism>
<evidence type="ECO:0000313" key="2">
    <source>
        <dbReference type="EMBL" id="VYS59611.1"/>
    </source>
</evidence>
<evidence type="ECO:0000313" key="3">
    <source>
        <dbReference type="Proteomes" id="UP000426265"/>
    </source>
</evidence>
<dbReference type="ExpressionAtlas" id="A0A654FI96">
    <property type="expression patterns" value="baseline and differential"/>
</dbReference>
<dbReference type="EMBL" id="CACRSJ010000106">
    <property type="protein sequence ID" value="VYS59611.1"/>
    <property type="molecule type" value="Genomic_DNA"/>
</dbReference>
<gene>
    <name evidence="2" type="ORF">AN1_LOCUS15049</name>
</gene>
<dbReference type="NCBIfam" id="TIGR01640">
    <property type="entry name" value="F_box_assoc_1"/>
    <property type="match status" value="1"/>
</dbReference>
<protein>
    <recommendedName>
        <fullName evidence="1">F-box domain-containing protein</fullName>
    </recommendedName>
</protein>
<proteinExistence type="predicted"/>
<dbReference type="Pfam" id="PF08268">
    <property type="entry name" value="FBA_3"/>
    <property type="match status" value="1"/>
</dbReference>
<dbReference type="AlphaFoldDB" id="A0A654FI96"/>
<feature type="domain" description="F-box" evidence="1">
    <location>
        <begin position="41"/>
        <end position="81"/>
    </location>
</feature>
<dbReference type="InterPro" id="IPR013187">
    <property type="entry name" value="F-box-assoc_dom_typ3"/>
</dbReference>
<dbReference type="SUPFAM" id="SSF81383">
    <property type="entry name" value="F-box domain"/>
    <property type="match status" value="1"/>
</dbReference>
<sequence>MKLCLRLLCIHQKKFLAKKGKRKRLKRRNSILCPHPAPIYIPLDLQISTLLRLPVKSLLRFRCVSKLWSSITTSQYFKKQHLNITSSSAPPRLLIAFQDFHGKKLMLVSLPNPYVSSSSSSSSSCCVPYKDLNVFKINGKLVYNAVRGLICISRLSMGICNPSTRQLQFFPQLKYKEDPKLFTCPNYFVGYDSIEDQYKVLAIDRFHLRMEHKILLLGREEAWREAPCVACPHVSHTSGLYMNGTLYYGASRTDIDPRNNNSIIVSFDVRLETFKIINVPSKVLPMGYENMWLAERWRNLTDKTLINYKGKIGVVENARQGSFRMWVVEDAEKEEWSMNTFYLPQSADGLDFNIMDTFYTGEICLVPKELTDPFSLFYYNLEKNSMRNVIIEGLPVCKLKRAQKISVTVSDHYENFMSLET</sequence>
<dbReference type="PANTHER" id="PTHR31111:SF47">
    <property type="entry name" value="F-BOX ASSOCIATED UBIQUITINATION EFFECTOR FAMILY PROTEIN"/>
    <property type="match status" value="1"/>
</dbReference>
<reference evidence="2 3" key="1">
    <citation type="submission" date="2019-11" db="EMBL/GenBank/DDBJ databases">
        <authorList>
            <person name="Jiao W.-B."/>
            <person name="Schneeberger K."/>
        </authorList>
    </citation>
    <scope>NUCLEOTIDE SEQUENCE [LARGE SCALE GENOMIC DNA]</scope>
    <source>
        <strain evidence="3">cv. An-1</strain>
    </source>
</reference>
<dbReference type="InterPro" id="IPR001810">
    <property type="entry name" value="F-box_dom"/>
</dbReference>
<dbReference type="InterPro" id="IPR017451">
    <property type="entry name" value="F-box-assoc_interact_dom"/>
</dbReference>